<gene>
    <name evidence="2" type="ORF">E3N88_33147</name>
</gene>
<keyword evidence="1" id="KW-0472">Membrane</keyword>
<evidence type="ECO:0008006" key="4">
    <source>
        <dbReference type="Google" id="ProtNLM"/>
    </source>
</evidence>
<dbReference type="AlphaFoldDB" id="A0A5N6MAX5"/>
<feature type="transmembrane region" description="Helical" evidence="1">
    <location>
        <begin position="149"/>
        <end position="174"/>
    </location>
</feature>
<evidence type="ECO:0000313" key="3">
    <source>
        <dbReference type="Proteomes" id="UP000326396"/>
    </source>
</evidence>
<feature type="transmembrane region" description="Helical" evidence="1">
    <location>
        <begin position="98"/>
        <end position="116"/>
    </location>
</feature>
<dbReference type="PANTHER" id="PTHR35307:SF9">
    <property type="entry name" value="TRANSMEMBRANE PROTEIN"/>
    <property type="match status" value="1"/>
</dbReference>
<keyword evidence="3" id="KW-1185">Reference proteome</keyword>
<dbReference type="EMBL" id="SZYD01000016">
    <property type="protein sequence ID" value="KAD3337627.1"/>
    <property type="molecule type" value="Genomic_DNA"/>
</dbReference>
<evidence type="ECO:0000256" key="1">
    <source>
        <dbReference type="SAM" id="Phobius"/>
    </source>
</evidence>
<feature type="transmembrane region" description="Helical" evidence="1">
    <location>
        <begin position="12"/>
        <end position="33"/>
    </location>
</feature>
<dbReference type="PANTHER" id="PTHR35307">
    <property type="entry name" value="PROTEIN, PUTATIVE-RELATED"/>
    <property type="match status" value="1"/>
</dbReference>
<reference evidence="2 3" key="1">
    <citation type="submission" date="2019-05" db="EMBL/GenBank/DDBJ databases">
        <title>Mikania micrantha, genome provides insights into the molecular mechanism of rapid growth.</title>
        <authorList>
            <person name="Liu B."/>
        </authorList>
    </citation>
    <scope>NUCLEOTIDE SEQUENCE [LARGE SCALE GENOMIC DNA]</scope>
    <source>
        <strain evidence="2">NLD-2019</strain>
        <tissue evidence="2">Leaf</tissue>
    </source>
</reference>
<feature type="transmembrane region" description="Helical" evidence="1">
    <location>
        <begin position="268"/>
        <end position="290"/>
    </location>
</feature>
<feature type="transmembrane region" description="Helical" evidence="1">
    <location>
        <begin position="45"/>
        <end position="62"/>
    </location>
</feature>
<dbReference type="Proteomes" id="UP000326396">
    <property type="component" value="Linkage Group LG6"/>
</dbReference>
<feature type="transmembrane region" description="Helical" evidence="1">
    <location>
        <begin position="223"/>
        <end position="243"/>
    </location>
</feature>
<accession>A0A5N6MAX5</accession>
<feature type="transmembrane region" description="Helical" evidence="1">
    <location>
        <begin position="351"/>
        <end position="370"/>
    </location>
</feature>
<sequence>MVWESPKDAMPWVGLYVSLASFICAFAMAADAVQAIWQWKLWFPNRFFTLNASTITLIAIAMKLPVDLTSNRCEGIQVSQPCDPKAYNNPSSLDFTKMIGLSFLVTMLGNFLPSLGLMDDKELLVNIVAIGILVITIGVNIGIQLYTQVLFLFLETIPIFLFAFISLLSVALTVSTSRKRLEHRYNESQKLLSTHQEKIFSSKELGNYVKKCWMMTETRNPQFVIACSPVSSAFGVICLYLAFRSGVSFVGLVRFMEFNLFYDSDYKWSLTIIFMVQSIGVVVGSIAPIFRCFTSIGHYDLSKEWSKKHLNVFQVEKSWIERLQQWKHSPIHSHIPGHRCKISFHYIKGTFLNLCIALHIAVLVTCKIICLIPKTFMLLLACCWHIVASFFKRFKAVSNTSTRNVSLEVEQYSMYVVQIEEEAKLSNRILRNTLRYITRLISAFEQKEPRNLMMLLEKSRGFNGLSNLENDKVQHLYPEEARNCWSLVVVTLASAAIALPHIANGGLLAGISEGLLIVRHIEKCLNVDGDTVKARKAARCLWTEVEIYRSWLQIDLQKMARKEKTSNEILKWLGDEAEKIVKQFKSNKNQSIDQSSYNKFILASSMYRICQTILLHSNEQGNGSNDEQLFEWITTLIADVLLACFTNLPCVIKMKCHHHAIEKRGENIRNAAKILGKSKKILKVLKACQLPNIDLDSMAYIDQWCVLSKSQLPDGIASSQFGIHPAGSSSCNESLILSII</sequence>
<keyword evidence="1" id="KW-1133">Transmembrane helix</keyword>
<protein>
    <recommendedName>
        <fullName evidence="4">DUF4220 domain-containing protein</fullName>
    </recommendedName>
</protein>
<keyword evidence="1" id="KW-0812">Transmembrane</keyword>
<dbReference type="OrthoDB" id="1915303at2759"/>
<comment type="caution">
    <text evidence="2">The sequence shown here is derived from an EMBL/GenBank/DDBJ whole genome shotgun (WGS) entry which is preliminary data.</text>
</comment>
<organism evidence="2 3">
    <name type="scientific">Mikania micrantha</name>
    <name type="common">bitter vine</name>
    <dbReference type="NCBI Taxonomy" id="192012"/>
    <lineage>
        <taxon>Eukaryota</taxon>
        <taxon>Viridiplantae</taxon>
        <taxon>Streptophyta</taxon>
        <taxon>Embryophyta</taxon>
        <taxon>Tracheophyta</taxon>
        <taxon>Spermatophyta</taxon>
        <taxon>Magnoliopsida</taxon>
        <taxon>eudicotyledons</taxon>
        <taxon>Gunneridae</taxon>
        <taxon>Pentapetalae</taxon>
        <taxon>asterids</taxon>
        <taxon>campanulids</taxon>
        <taxon>Asterales</taxon>
        <taxon>Asteraceae</taxon>
        <taxon>Asteroideae</taxon>
        <taxon>Heliantheae alliance</taxon>
        <taxon>Eupatorieae</taxon>
        <taxon>Mikania</taxon>
    </lineage>
</organism>
<feature type="transmembrane region" description="Helical" evidence="1">
    <location>
        <begin position="123"/>
        <end position="143"/>
    </location>
</feature>
<name>A0A5N6MAX5_9ASTR</name>
<proteinExistence type="predicted"/>
<evidence type="ECO:0000313" key="2">
    <source>
        <dbReference type="EMBL" id="KAD3337627.1"/>
    </source>
</evidence>